<accession>A0ABW2STL0</accession>
<name>A0ABW2STL0_9ACTN</name>
<protein>
    <submittedName>
        <fullName evidence="1">Uncharacterized protein</fullName>
    </submittedName>
</protein>
<reference evidence="2" key="1">
    <citation type="journal article" date="2019" name="Int. J. Syst. Evol. Microbiol.">
        <title>The Global Catalogue of Microorganisms (GCM) 10K type strain sequencing project: providing services to taxonomists for standard genome sequencing and annotation.</title>
        <authorList>
            <consortium name="The Broad Institute Genomics Platform"/>
            <consortium name="The Broad Institute Genome Sequencing Center for Infectious Disease"/>
            <person name="Wu L."/>
            <person name="Ma J."/>
        </authorList>
    </citation>
    <scope>NUCLEOTIDE SEQUENCE [LARGE SCALE GENOMIC DNA]</scope>
    <source>
        <strain evidence="2">JCM 10083</strain>
    </source>
</reference>
<sequence>MSSTGGSGASEMPIASTDRWMAAVEVAHSSAGVVPCLRAVEIM</sequence>
<organism evidence="1 2">
    <name type="scientific">Streptosporangium amethystogenes subsp. fukuiense</name>
    <dbReference type="NCBI Taxonomy" id="698418"/>
    <lineage>
        <taxon>Bacteria</taxon>
        <taxon>Bacillati</taxon>
        <taxon>Actinomycetota</taxon>
        <taxon>Actinomycetes</taxon>
        <taxon>Streptosporangiales</taxon>
        <taxon>Streptosporangiaceae</taxon>
        <taxon>Streptosporangium</taxon>
    </lineage>
</organism>
<dbReference type="Proteomes" id="UP001596514">
    <property type="component" value="Unassembled WGS sequence"/>
</dbReference>
<keyword evidence="2" id="KW-1185">Reference proteome</keyword>
<dbReference type="RefSeq" id="WP_386368395.1">
    <property type="nucleotide sequence ID" value="NZ_JBHTEE010000001.1"/>
</dbReference>
<dbReference type="EMBL" id="JBHTEE010000001">
    <property type="protein sequence ID" value="MFC7599323.1"/>
    <property type="molecule type" value="Genomic_DNA"/>
</dbReference>
<evidence type="ECO:0000313" key="2">
    <source>
        <dbReference type="Proteomes" id="UP001596514"/>
    </source>
</evidence>
<proteinExistence type="predicted"/>
<gene>
    <name evidence="1" type="ORF">ACFQVD_04285</name>
</gene>
<evidence type="ECO:0000313" key="1">
    <source>
        <dbReference type="EMBL" id="MFC7599323.1"/>
    </source>
</evidence>
<comment type="caution">
    <text evidence="1">The sequence shown here is derived from an EMBL/GenBank/DDBJ whole genome shotgun (WGS) entry which is preliminary data.</text>
</comment>